<comment type="caution">
    <text evidence="1">The sequence shown here is derived from an EMBL/GenBank/DDBJ whole genome shotgun (WGS) entry which is preliminary data.</text>
</comment>
<reference evidence="1 2" key="1">
    <citation type="submission" date="2008-10" db="EMBL/GenBank/DDBJ databases">
        <title>Draft genome sequence of Desulvovibrio piger (ATCC 29098).</title>
        <authorList>
            <person name="Sudarsanam P."/>
            <person name="Ley R."/>
            <person name="Guruge J."/>
            <person name="Turnbaugh P.J."/>
            <person name="Mahowald M."/>
            <person name="Liep D."/>
            <person name="Gordon J."/>
        </authorList>
    </citation>
    <scope>NUCLEOTIDE SEQUENCE [LARGE SCALE GENOMIC DNA]</scope>
    <source>
        <strain evidence="1 2">ATCC 29098</strain>
    </source>
</reference>
<sequence>GDIATAPKAQKFFEEAEWLELWSRYFGSVEAGLSDGMVTVRCRRPLAWHPRELAESLRFEFDLPYPDGQRMGLVRLALKSFSQRLGLDLEGV</sequence>
<evidence type="ECO:0000313" key="1">
    <source>
        <dbReference type="EMBL" id="EEB31972.1"/>
    </source>
</evidence>
<accession>B6WYH1</accession>
<feature type="non-terminal residue" evidence="1">
    <location>
        <position position="1"/>
    </location>
</feature>
<protein>
    <submittedName>
        <fullName evidence="1">Uncharacterized protein</fullName>
    </submittedName>
</protein>
<reference evidence="1 2" key="2">
    <citation type="submission" date="2008-10" db="EMBL/GenBank/DDBJ databases">
        <authorList>
            <person name="Fulton L."/>
            <person name="Clifton S."/>
            <person name="Fulton B."/>
            <person name="Xu J."/>
            <person name="Minx P."/>
            <person name="Pepin K.H."/>
            <person name="Johnson M."/>
            <person name="Bhonagiri V."/>
            <person name="Nash W.E."/>
            <person name="Mardis E.R."/>
            <person name="Wilson R.K."/>
        </authorList>
    </citation>
    <scope>NUCLEOTIDE SEQUENCE [LARGE SCALE GENOMIC DNA]</scope>
    <source>
        <strain evidence="1 2">ATCC 29098</strain>
    </source>
</reference>
<organism evidence="1 2">
    <name type="scientific">Desulfovibrio piger ATCC 29098</name>
    <dbReference type="NCBI Taxonomy" id="411464"/>
    <lineage>
        <taxon>Bacteria</taxon>
        <taxon>Pseudomonadati</taxon>
        <taxon>Thermodesulfobacteriota</taxon>
        <taxon>Desulfovibrionia</taxon>
        <taxon>Desulfovibrionales</taxon>
        <taxon>Desulfovibrionaceae</taxon>
        <taxon>Desulfovibrio</taxon>
    </lineage>
</organism>
<dbReference type="HOGENOM" id="CLU_2404510_0_0_7"/>
<dbReference type="EMBL" id="ABXU01000108">
    <property type="protein sequence ID" value="EEB31972.1"/>
    <property type="molecule type" value="Genomic_DNA"/>
</dbReference>
<dbReference type="AlphaFoldDB" id="B6WYH1"/>
<name>B6WYH1_9BACT</name>
<dbReference type="RefSeq" id="WP_006009517.1">
    <property type="nucleotide sequence ID" value="NZ_DS996378.1"/>
</dbReference>
<gene>
    <name evidence="1" type="ORF">DESPIG_03157</name>
</gene>
<dbReference type="Proteomes" id="UP000003676">
    <property type="component" value="Unassembled WGS sequence"/>
</dbReference>
<proteinExistence type="predicted"/>
<evidence type="ECO:0000313" key="2">
    <source>
        <dbReference type="Proteomes" id="UP000003676"/>
    </source>
</evidence>